<dbReference type="Proteomes" id="UP000772181">
    <property type="component" value="Unassembled WGS sequence"/>
</dbReference>
<dbReference type="AlphaFoldDB" id="A0A933GJW2"/>
<accession>A0A933GJW2</accession>
<protein>
    <submittedName>
        <fullName evidence="2">AAA family ATPase</fullName>
    </submittedName>
</protein>
<evidence type="ECO:0000313" key="2">
    <source>
        <dbReference type="EMBL" id="MBI4594912.1"/>
    </source>
</evidence>
<dbReference type="Pfam" id="PF13401">
    <property type="entry name" value="AAA_22"/>
    <property type="match status" value="1"/>
</dbReference>
<dbReference type="InterPro" id="IPR049945">
    <property type="entry name" value="AAA_22"/>
</dbReference>
<dbReference type="SMART" id="SM00382">
    <property type="entry name" value="AAA"/>
    <property type="match status" value="1"/>
</dbReference>
<dbReference type="InterPro" id="IPR003593">
    <property type="entry name" value="AAA+_ATPase"/>
</dbReference>
<name>A0A933GJW2_UNCTE</name>
<dbReference type="SUPFAM" id="SSF52540">
    <property type="entry name" value="P-loop containing nucleoside triphosphate hydrolases"/>
    <property type="match status" value="1"/>
</dbReference>
<sequence>MYEAYWGLKGLPFENVPDPKFFYATAEYEEALVRMNYAVSRRKGAAMLTGEVGCGKTLLSRIFIQNLPNDSYEVALITNPAMSPLDFIKEVVCQFGIETKSSSKSELLQILNTTLLKNMEQEKNSTLIIDEAQAIEDVNTFEELRLLLNFQLNDCFLLTLIFLGQPELKEQVRKIPQLDQRIAMKYHLRPLDLDSVSKYISFRLGKVGAEKAIFSQKAVEYVYQFTQGIPRKINNLCDLALLVGSSSKMKMIEEPIILKLIDEFR</sequence>
<dbReference type="Gene3D" id="3.40.50.300">
    <property type="entry name" value="P-loop containing nucleotide triphosphate hydrolases"/>
    <property type="match status" value="1"/>
</dbReference>
<evidence type="ECO:0000259" key="1">
    <source>
        <dbReference type="SMART" id="SM00382"/>
    </source>
</evidence>
<feature type="domain" description="AAA+ ATPase" evidence="1">
    <location>
        <begin position="42"/>
        <end position="194"/>
    </location>
</feature>
<comment type="caution">
    <text evidence="2">The sequence shown here is derived from an EMBL/GenBank/DDBJ whole genome shotgun (WGS) entry which is preliminary data.</text>
</comment>
<dbReference type="InterPro" id="IPR052026">
    <property type="entry name" value="ExeA_AAA_ATPase_DNA-bind"/>
</dbReference>
<dbReference type="InterPro" id="IPR027417">
    <property type="entry name" value="P-loop_NTPase"/>
</dbReference>
<dbReference type="GO" id="GO:0016887">
    <property type="term" value="F:ATP hydrolysis activity"/>
    <property type="evidence" value="ECO:0007669"/>
    <property type="project" value="InterPro"/>
</dbReference>
<organism evidence="2 3">
    <name type="scientific">Tectimicrobiota bacterium</name>
    <dbReference type="NCBI Taxonomy" id="2528274"/>
    <lineage>
        <taxon>Bacteria</taxon>
        <taxon>Pseudomonadati</taxon>
        <taxon>Nitrospinota/Tectimicrobiota group</taxon>
        <taxon>Candidatus Tectimicrobiota</taxon>
    </lineage>
</organism>
<dbReference type="PANTHER" id="PTHR35894">
    <property type="entry name" value="GENERAL SECRETION PATHWAY PROTEIN A-RELATED"/>
    <property type="match status" value="1"/>
</dbReference>
<evidence type="ECO:0000313" key="3">
    <source>
        <dbReference type="Proteomes" id="UP000772181"/>
    </source>
</evidence>
<dbReference type="PANTHER" id="PTHR35894:SF1">
    <property type="entry name" value="PHOSPHORIBULOKINASE _ URIDINE KINASE FAMILY"/>
    <property type="match status" value="1"/>
</dbReference>
<dbReference type="EMBL" id="JACQWF010000039">
    <property type="protein sequence ID" value="MBI4594912.1"/>
    <property type="molecule type" value="Genomic_DNA"/>
</dbReference>
<dbReference type="CDD" id="cd00009">
    <property type="entry name" value="AAA"/>
    <property type="match status" value="1"/>
</dbReference>
<reference evidence="2" key="1">
    <citation type="submission" date="2020-07" db="EMBL/GenBank/DDBJ databases">
        <title>Huge and variable diversity of episymbiotic CPR bacteria and DPANN archaea in groundwater ecosystems.</title>
        <authorList>
            <person name="He C.Y."/>
            <person name="Keren R."/>
            <person name="Whittaker M."/>
            <person name="Farag I.F."/>
            <person name="Doudna J."/>
            <person name="Cate J.H.D."/>
            <person name="Banfield J.F."/>
        </authorList>
    </citation>
    <scope>NUCLEOTIDE SEQUENCE</scope>
    <source>
        <strain evidence="2">NC_groundwater_1482_Ag_S-0.65um_47_24</strain>
    </source>
</reference>
<proteinExistence type="predicted"/>
<gene>
    <name evidence="2" type="ORF">HY730_00865</name>
</gene>